<name>A0A3L6RI72_PANMI</name>
<sequence length="168" mass="17594">MTTFVLSVLVSLATSFIAGDACNDVPSMTWGDACLNPETLRNGPDTAEVTVYARIAARLAKLKYESTIAAMDQTLAGGGSSLPGGEREAVGQCKDLYVGARGRMAGVADQLSGCDFTRARQDYLDAVSGITSCQSRLRSFKGSLPAMVAADLDLTMVAYDLGALIVGR</sequence>
<organism evidence="2 3">
    <name type="scientific">Panicum miliaceum</name>
    <name type="common">Proso millet</name>
    <name type="synonym">Broomcorn millet</name>
    <dbReference type="NCBI Taxonomy" id="4540"/>
    <lineage>
        <taxon>Eukaryota</taxon>
        <taxon>Viridiplantae</taxon>
        <taxon>Streptophyta</taxon>
        <taxon>Embryophyta</taxon>
        <taxon>Tracheophyta</taxon>
        <taxon>Spermatophyta</taxon>
        <taxon>Magnoliopsida</taxon>
        <taxon>Liliopsida</taxon>
        <taxon>Poales</taxon>
        <taxon>Poaceae</taxon>
        <taxon>PACMAD clade</taxon>
        <taxon>Panicoideae</taxon>
        <taxon>Panicodae</taxon>
        <taxon>Paniceae</taxon>
        <taxon>Panicinae</taxon>
        <taxon>Panicum</taxon>
        <taxon>Panicum sect. Panicum</taxon>
    </lineage>
</organism>
<dbReference type="PANTHER" id="PTHR34838:SF3">
    <property type="entry name" value="OS08G0142100 PROTEIN"/>
    <property type="match status" value="1"/>
</dbReference>
<evidence type="ECO:0000313" key="3">
    <source>
        <dbReference type="Proteomes" id="UP000275267"/>
    </source>
</evidence>
<dbReference type="Gene3D" id="1.20.140.40">
    <property type="entry name" value="Invertase/pectin methylesterase inhibitor family protein"/>
    <property type="match status" value="1"/>
</dbReference>
<evidence type="ECO:0000313" key="2">
    <source>
        <dbReference type="EMBL" id="RLN03445.1"/>
    </source>
</evidence>
<dbReference type="AlphaFoldDB" id="A0A3L6RI72"/>
<dbReference type="OrthoDB" id="664111at2759"/>
<accession>A0A3L6RI72</accession>
<dbReference type="SUPFAM" id="SSF101148">
    <property type="entry name" value="Plant invertase/pectin methylesterase inhibitor"/>
    <property type="match status" value="1"/>
</dbReference>
<dbReference type="Proteomes" id="UP000275267">
    <property type="component" value="Unassembled WGS sequence"/>
</dbReference>
<dbReference type="InterPro" id="IPR035513">
    <property type="entry name" value="Invertase/methylesterase_inhib"/>
</dbReference>
<reference evidence="3" key="1">
    <citation type="journal article" date="2019" name="Nat. Commun.">
        <title>The genome of broomcorn millet.</title>
        <authorList>
            <person name="Zou C."/>
            <person name="Miki D."/>
            <person name="Li D."/>
            <person name="Tang Q."/>
            <person name="Xiao L."/>
            <person name="Rajput S."/>
            <person name="Deng P."/>
            <person name="Jia W."/>
            <person name="Huang R."/>
            <person name="Zhang M."/>
            <person name="Sun Y."/>
            <person name="Hu J."/>
            <person name="Fu X."/>
            <person name="Schnable P.S."/>
            <person name="Li F."/>
            <person name="Zhang H."/>
            <person name="Feng B."/>
            <person name="Zhu X."/>
            <person name="Liu R."/>
            <person name="Schnable J.C."/>
            <person name="Zhu J.-K."/>
            <person name="Zhang H."/>
        </authorList>
    </citation>
    <scope>NUCLEOTIDE SEQUENCE [LARGE SCALE GENOMIC DNA]</scope>
</reference>
<feature type="signal peptide" evidence="1">
    <location>
        <begin position="1"/>
        <end position="21"/>
    </location>
</feature>
<feature type="chain" id="PRO_5018328749" description="Pectinesterase inhibitor domain-containing protein" evidence="1">
    <location>
        <begin position="22"/>
        <end position="168"/>
    </location>
</feature>
<evidence type="ECO:0008006" key="4">
    <source>
        <dbReference type="Google" id="ProtNLM"/>
    </source>
</evidence>
<protein>
    <recommendedName>
        <fullName evidence="4">Pectinesterase inhibitor domain-containing protein</fullName>
    </recommendedName>
</protein>
<comment type="caution">
    <text evidence="2">The sequence shown here is derived from an EMBL/GenBank/DDBJ whole genome shotgun (WGS) entry which is preliminary data.</text>
</comment>
<dbReference type="PANTHER" id="PTHR34838">
    <property type="entry name" value="OS08G0142100 PROTEIN-RELATED"/>
    <property type="match status" value="1"/>
</dbReference>
<dbReference type="EMBL" id="PQIB02000008">
    <property type="protein sequence ID" value="RLN03445.1"/>
    <property type="molecule type" value="Genomic_DNA"/>
</dbReference>
<keyword evidence="3" id="KW-1185">Reference proteome</keyword>
<evidence type="ECO:0000256" key="1">
    <source>
        <dbReference type="SAM" id="SignalP"/>
    </source>
</evidence>
<keyword evidence="1" id="KW-0732">Signal</keyword>
<proteinExistence type="predicted"/>
<gene>
    <name evidence="2" type="ORF">C2845_PM13G02680</name>
</gene>